<gene>
    <name evidence="2" type="ORF">GGR36_000103</name>
</gene>
<organism evidence="2 3">
    <name type="scientific">Niveibacterium umoris</name>
    <dbReference type="NCBI Taxonomy" id="1193620"/>
    <lineage>
        <taxon>Bacteria</taxon>
        <taxon>Pseudomonadati</taxon>
        <taxon>Pseudomonadota</taxon>
        <taxon>Betaproteobacteria</taxon>
        <taxon>Rhodocyclales</taxon>
        <taxon>Rhodocyclaceae</taxon>
        <taxon>Niveibacterium</taxon>
    </lineage>
</organism>
<sequence length="1141" mass="124487">MHTDRVSPAMWPDVSRPSSISRIALAVALALPMLAQADEEPAPRLKMSTELGALPHFDSRPAPGDSVPPVDGRLALRPAVFSGRTGGVDYAPNAVVGRIEVDVDRNNIPADGQSSAEVEIRVFGRDGKPLNELVVATVEVRGRARLLLPDASTDELGAAGRDLDRVTPGVQVRVKDGLARLKLVAPAEPQDVLLRVTVGAERAGGVVTYVPELREFVAVGIVEGVISLSSVPSGSVTESGLNDGFEYELRRWSRDFDNGKGRIESRAAMYLKGKISGDALLTAAYDSDKATYSRLMRDVNPDAWYPVYGDASTTGFDARSSSPFYVRIDKDRNYILWGDYVTGDGFSQLTGGGNVAPLQTRMLGAYNRIATGLRGHVDEGALYGNAFASFDTLSHVVEQYPLNGTSILPGVSRGEAVVNSERVSIVTYDKDMLTRVVSTVPLERYKDYIFEPFNGRIQLLGGDLNYLDPNGNPRYVRIEYEVRKESGDKFWIFGGDAQYRLGPSLEVGGNVVDDQNPDARFRLYSGNARIKLGDNTAVVLEMARSEADLYLQADGHLSTTPGAAGVMPEMAGGNAVRVEARHDSDYASASLRYQKTDAAFVNPTAAILSGKTDIKARVAAKTELGLVPFVEATRLQDDVLPNSPKREVGEVGVTWLANKDLSVTVGVRRIEEDAGLTSTSTLPPNYGTEYGATPGFGSSSPGALAPISSTPVANSHDIKATTARVTALYKLTDRASLIGEAETAIASEGSDVRQSRWLAGASYQLAERTRLYGRYENQTGLGSALSLNQGDRSNVFSMGVESSYFAGSQLYSEYRLRDAISGESLAVHDMQFANGVRSLWEVAPGVAFTTSAEYLKVMEGGARDALALGAGIDYTAHPLWKGATRVDWRRLADDPSAPGNQGEEQYMWTIAGARKIDRDWTALVRNYLLYNRYHDNAQGQARGDTVQDRFQLGAAWRPVDHNRWNALGRYEYKVSHDQSGLAQEDYRVHLVSALADYHPSRPWWLTGRVAAMDRVDVIPETGARDRYQSGLLSGRVVYDVTERWDLGFLTSVMYSPQGSTTQWAQGLEAGYLIQTNLWASAGYNWSGFNAGDLAGGDYLKRGFFLRLRLKFDEKLMLGADREVNRTLDRDGTQPARQEGQK</sequence>
<name>A0A840BCJ5_9RHOO</name>
<keyword evidence="1" id="KW-0732">Signal</keyword>
<dbReference type="SUPFAM" id="SSF56935">
    <property type="entry name" value="Porins"/>
    <property type="match status" value="1"/>
</dbReference>
<evidence type="ECO:0000313" key="3">
    <source>
        <dbReference type="Proteomes" id="UP000561045"/>
    </source>
</evidence>
<keyword evidence="3" id="KW-1185">Reference proteome</keyword>
<proteinExistence type="predicted"/>
<evidence type="ECO:0008006" key="4">
    <source>
        <dbReference type="Google" id="ProtNLM"/>
    </source>
</evidence>
<comment type="caution">
    <text evidence="2">The sequence shown here is derived from an EMBL/GenBank/DDBJ whole genome shotgun (WGS) entry which is preliminary data.</text>
</comment>
<protein>
    <recommendedName>
        <fullName evidence="4">LPS-assembly protein LptD</fullName>
    </recommendedName>
</protein>
<dbReference type="Proteomes" id="UP000561045">
    <property type="component" value="Unassembled WGS sequence"/>
</dbReference>
<accession>A0A840BCJ5</accession>
<dbReference type="Gene3D" id="2.40.160.10">
    <property type="entry name" value="Porin"/>
    <property type="match status" value="1"/>
</dbReference>
<evidence type="ECO:0000256" key="1">
    <source>
        <dbReference type="SAM" id="SignalP"/>
    </source>
</evidence>
<evidence type="ECO:0000313" key="2">
    <source>
        <dbReference type="EMBL" id="MBB4010795.1"/>
    </source>
</evidence>
<dbReference type="RefSeq" id="WP_183630735.1">
    <property type="nucleotide sequence ID" value="NZ_BAABLE010000011.1"/>
</dbReference>
<dbReference type="AlphaFoldDB" id="A0A840BCJ5"/>
<dbReference type="InterPro" id="IPR023614">
    <property type="entry name" value="Porin_dom_sf"/>
</dbReference>
<dbReference type="EMBL" id="JACIET010000001">
    <property type="protein sequence ID" value="MBB4010795.1"/>
    <property type="molecule type" value="Genomic_DNA"/>
</dbReference>
<reference evidence="2 3" key="1">
    <citation type="submission" date="2020-08" db="EMBL/GenBank/DDBJ databases">
        <title>Genomic Encyclopedia of Type Strains, Phase IV (KMG-IV): sequencing the most valuable type-strain genomes for metagenomic binning, comparative biology and taxonomic classification.</title>
        <authorList>
            <person name="Goeker M."/>
        </authorList>
    </citation>
    <scope>NUCLEOTIDE SEQUENCE [LARGE SCALE GENOMIC DNA]</scope>
    <source>
        <strain evidence="2 3">DSM 106739</strain>
    </source>
</reference>
<feature type="signal peptide" evidence="1">
    <location>
        <begin position="1"/>
        <end position="37"/>
    </location>
</feature>
<feature type="chain" id="PRO_5032633014" description="LPS-assembly protein LptD" evidence="1">
    <location>
        <begin position="38"/>
        <end position="1141"/>
    </location>
</feature>